<dbReference type="EMBL" id="JADYXP020000007">
    <property type="protein sequence ID" value="KAL0120792.1"/>
    <property type="molecule type" value="Genomic_DNA"/>
</dbReference>
<proteinExistence type="predicted"/>
<sequence>MFRNIVVGLSGGVDSAVTALLLKNKGFNIIGVFMKNWDIRNEMGQCTVEKDYNDAQSICDKLKIPLVQVDFVKEYWNEVFSDLVDKYQNGYTPNPDILCNKNIKFDKFFHLARKKFQADAIAMGHYAQTSFGPYLENYKPNTSKYSILSKKINELFFNAMIMCYC</sequence>
<keyword evidence="2" id="KW-1185">Reference proteome</keyword>
<evidence type="ECO:0000313" key="2">
    <source>
        <dbReference type="Proteomes" id="UP001430953"/>
    </source>
</evidence>
<dbReference type="InterPro" id="IPR014729">
    <property type="entry name" value="Rossmann-like_a/b/a_fold"/>
</dbReference>
<dbReference type="SUPFAM" id="SSF52402">
    <property type="entry name" value="Adenine nucleotide alpha hydrolases-like"/>
    <property type="match status" value="1"/>
</dbReference>
<dbReference type="Proteomes" id="UP001430953">
    <property type="component" value="Unassembled WGS sequence"/>
</dbReference>
<reference evidence="1 2" key="1">
    <citation type="submission" date="2023-03" db="EMBL/GenBank/DDBJ databases">
        <title>High recombination rates correlate with genetic variation in Cardiocondyla obscurior ants.</title>
        <authorList>
            <person name="Errbii M."/>
        </authorList>
    </citation>
    <scope>NUCLEOTIDE SEQUENCE [LARGE SCALE GENOMIC DNA]</scope>
    <source>
        <strain evidence="1">Alpha-2009</strain>
        <tissue evidence="1">Whole body</tissue>
    </source>
</reference>
<dbReference type="GO" id="GO:0005739">
    <property type="term" value="C:mitochondrion"/>
    <property type="evidence" value="ECO:0007669"/>
    <property type="project" value="TreeGrafter"/>
</dbReference>
<dbReference type="Pfam" id="PF03054">
    <property type="entry name" value="tRNA_Me_trans"/>
    <property type="match status" value="1"/>
</dbReference>
<gene>
    <name evidence="1" type="ORF">PUN28_008465</name>
</gene>
<dbReference type="PANTHER" id="PTHR11933:SF5">
    <property type="entry name" value="MITOCHONDRIAL TRNA-SPECIFIC 2-THIOURIDYLASE 1"/>
    <property type="match status" value="1"/>
</dbReference>
<dbReference type="PANTHER" id="PTHR11933">
    <property type="entry name" value="TRNA 5-METHYLAMINOMETHYL-2-THIOURIDYLATE -METHYLTRANSFERASE"/>
    <property type="match status" value="1"/>
</dbReference>
<dbReference type="AlphaFoldDB" id="A0AAW2G3V9"/>
<evidence type="ECO:0008006" key="3">
    <source>
        <dbReference type="Google" id="ProtNLM"/>
    </source>
</evidence>
<evidence type="ECO:0000313" key="1">
    <source>
        <dbReference type="EMBL" id="KAL0120792.1"/>
    </source>
</evidence>
<dbReference type="Gene3D" id="3.40.50.620">
    <property type="entry name" value="HUPs"/>
    <property type="match status" value="1"/>
</dbReference>
<dbReference type="GO" id="GO:0002143">
    <property type="term" value="P:tRNA wobble position uridine thiolation"/>
    <property type="evidence" value="ECO:0007669"/>
    <property type="project" value="TreeGrafter"/>
</dbReference>
<protein>
    <recommendedName>
        <fullName evidence="3">tRNA-5-taurinomethyluridine 2-sulfurtransferase</fullName>
    </recommendedName>
</protein>
<organism evidence="1 2">
    <name type="scientific">Cardiocondyla obscurior</name>
    <dbReference type="NCBI Taxonomy" id="286306"/>
    <lineage>
        <taxon>Eukaryota</taxon>
        <taxon>Metazoa</taxon>
        <taxon>Ecdysozoa</taxon>
        <taxon>Arthropoda</taxon>
        <taxon>Hexapoda</taxon>
        <taxon>Insecta</taxon>
        <taxon>Pterygota</taxon>
        <taxon>Neoptera</taxon>
        <taxon>Endopterygota</taxon>
        <taxon>Hymenoptera</taxon>
        <taxon>Apocrita</taxon>
        <taxon>Aculeata</taxon>
        <taxon>Formicoidea</taxon>
        <taxon>Formicidae</taxon>
        <taxon>Myrmicinae</taxon>
        <taxon>Cardiocondyla</taxon>
    </lineage>
</organism>
<comment type="caution">
    <text evidence="1">The sequence shown here is derived from an EMBL/GenBank/DDBJ whole genome shotgun (WGS) entry which is preliminary data.</text>
</comment>
<accession>A0AAW2G3V9</accession>
<name>A0AAW2G3V9_9HYME</name>